<sequence>MTAVSLDPNALLAQLTLPGGIDSLAALTTPNALQYGSPVPQQIFTTDASTRAWQAHVEKLDPKERAFFLKYAAGSVESFSSTVERICNKHQKQSRIGKINALLRPFCKTLGMFMNVASAASQADPYPSSLVIGGILGLLQISDNYDNFQLLISKWLSKLSAKASVLLEFDLCIYQYDEEIQDALVLIYGDILDFCQKALKLYVDEEGNRRSGFRLLGKSLIERFSDSFGQITDSFDAHLEQYRTRAKLCDSRRLLQMFWMVAKSALEQRQNHLEIIDSLRDGRSEIQTQFSQSYQQQLSIAQEQREANRAHRQAHEEILDRVLAGMTEAQAQADQRAAERERVLEEQERVRREAKKKLVMDWLPSVQFQDVHDEISASIVEGTGIWFQTHELYQQWKASASSTVFWVKGKPGCGKSVLAALTLNELRGLQTDNTAVAHFYCGSSNPERSRYQYLLTTILKQISVQSPRLDHNLERMYNLESLVQDRGPGANEVEKILPAVFSGFKQAFMVIDGLDELSEPQRFLRFLPLLLRDTTSALRIIVFSRDYFPMQNAFKNYRQLRVDGGANAEDIKMFISSKLSADDPDWDPALLDVVKAVLLDKAEGMFLYVSLMVGRLRSSLPQNELVERLKSLPKGLTEAYKANLKRILDQDDELDKRLTLKILLWIANANRPLSRKELLEGLSIRHGSKAIDGGDRYGTDREFTTFCAELVLLDKDDFYHLVHASFRDYLLGLRDDNSPELEDYRLMQLHAERTLAEACLTYLLFDQFAGGSVATAEQLTTLTQDNPFLQYAAGNWGDHVALALEDAPIDLAWEFIDSENARNVAMQVIMAEENKYPFPGSSPLHMLAFFGLSKMANSRSQTKELKNQVDGFGLSPFDYAMLKRKREMCLWLLENGEAGAGGTTSPSVARYSPFHVAVAFDWNDVLDRLISNNYYVDHISSNKQRTPLAEAAAQGSVWAVNRLLEAKADVNVKDADGKNPLMIALDEGHQEMVVPLLQNGTDIDAQDNDGVSAIHLAADTGNLAAVRILLERKPLLQKTGESYWNQTPTHLAAEHDYDEIVKELHQYGADLEVQCKGGFRPIHVAAFHNSLKVAQLLAKLRAELNPLCEDERTVLHIAAENSGIEFVQLILATNPDINAKENEALNTPLHSAASAGNTGVCKVLLEKGPTIDLPNKTNHTALHLAVLDGHLETANLLLEYNFSPKKTAVFESPVLHYAANEGNKDFVAPLIGADADPEARNTHKHRALHFAARKGHVEFVEQLFTTIPDLEVDPQDADGKTPLHLAAIAGHLKTIQVLQAQGAQQNLQDSSKNLPIHYAAWDGHFEVVEHFVSDANINAQGYLGRTPLAISALRGHENITQLILARKAKVDLADDEGITPLMNAVQENKVTIAKLLMKDGANVHAKDSENRTILHRAARNGDYDLVKLLLDRNCDARAVTKFGDTPFLDAVYSNNLKVVDLFAERDADGSSDQNNLGTTCVHAAAEEGNLQMLVRLLNAGAKPDLIDRVGRSALLVAAMEGRHAVVQPLLSLGLAVDDPVGSHWTPLGTACEGGYLRFVEILLQNEANIHLAAKHTNMTPIHHAAAMRKPQIIRKLVEFGADLSSRDRYGNSALDYARTHPASFKAMGIPDEQYEALDVQARKAILSTTIREELQSLLSLPTPLTVDTENVRLLGLAVLATSYLYLEAREYDQIVKFLYMELSFSADSAALRLNLDCSMCGISINRFDVYVCRECHNLRLCTGCHENYTKGWKTPNRAPEAARGLEQLETDIQPFREAMLPIIDQIRLQYVFFIFSFFTAVQAWADTKRKEYEAWETKHNSDDHYKARKRPGQQLLKLLEEGTLFMKSLEEKGLEFDGERDDCAALVKKFSDYHRTTNIIQDYDGFDCAEHDYLHISKKEYDKVRLDSRIFQPDRRLSGEWLRGLLGKYIPVDTAARTQEERNRAAENDPQVSQTSAEGEEASKGPNDGTGVAKTTATKSGNPWNMIMREMIVPSSVGQDEKPVTTKEKAPSKDPSATNKASGTSTKSRPKIPQGLRSSFTQDFSQQPAARSEDRTPGVEEKPVLEELRSPTDAAAAFPNLKGATEEASAGRISNVKRFTTEELSRQRNLVRRVTSPLADAGDPFEELTPVRSATVPFFKLQESQNAANIDSLREAKDQTTQAPTVSDGAAMPNDTRPTQEPETSEDEAQETAEEVPPQALPQEPKISVGITNTDNFGRLVMHALTVAEAVFPGFGEVFITRRLELGDLAEYSLQLEVEGAGEEQRPE</sequence>
<feature type="region of interest" description="Disordered" evidence="5">
    <location>
        <begin position="2155"/>
        <end position="2208"/>
    </location>
</feature>
<dbReference type="PRINTS" id="PR01415">
    <property type="entry name" value="ANKYRIN"/>
</dbReference>
<gene>
    <name evidence="8" type="ORF">JMJ35_002058</name>
</gene>
<feature type="repeat" description="ANK" evidence="3">
    <location>
        <begin position="1044"/>
        <end position="1076"/>
    </location>
</feature>
<evidence type="ECO:0000256" key="4">
    <source>
        <dbReference type="SAM" id="Coils"/>
    </source>
</evidence>
<keyword evidence="4" id="KW-0175">Coiled coil</keyword>
<evidence type="ECO:0000259" key="7">
    <source>
        <dbReference type="Pfam" id="PF24883"/>
    </source>
</evidence>
<feature type="coiled-coil region" evidence="4">
    <location>
        <begin position="326"/>
        <end position="357"/>
    </location>
</feature>
<reference evidence="8" key="1">
    <citation type="submission" date="2023-03" db="EMBL/GenBank/DDBJ databases">
        <title>Complete genome of Cladonia borealis.</title>
        <authorList>
            <person name="Park H."/>
        </authorList>
    </citation>
    <scope>NUCLEOTIDE SEQUENCE</scope>
    <source>
        <strain evidence="8">ANT050790</strain>
    </source>
</reference>
<evidence type="ECO:0000256" key="5">
    <source>
        <dbReference type="SAM" id="MobiDB-lite"/>
    </source>
</evidence>
<feature type="region of interest" description="Disordered" evidence="5">
    <location>
        <begin position="1938"/>
        <end position="2095"/>
    </location>
</feature>
<dbReference type="PROSITE" id="PS50297">
    <property type="entry name" value="ANK_REP_REGION"/>
    <property type="match status" value="13"/>
</dbReference>
<feature type="repeat" description="ANK" evidence="3">
    <location>
        <begin position="1177"/>
        <end position="1201"/>
    </location>
</feature>
<evidence type="ECO:0000256" key="2">
    <source>
        <dbReference type="ARBA" id="ARBA00023043"/>
    </source>
</evidence>
<evidence type="ECO:0000256" key="1">
    <source>
        <dbReference type="ARBA" id="ARBA00022737"/>
    </source>
</evidence>
<feature type="repeat" description="ANK" evidence="3">
    <location>
        <begin position="1110"/>
        <end position="1142"/>
    </location>
</feature>
<dbReference type="SUPFAM" id="SSF48403">
    <property type="entry name" value="Ankyrin repeat"/>
    <property type="match status" value="3"/>
</dbReference>
<organism evidence="8 9">
    <name type="scientific">Cladonia borealis</name>
    <dbReference type="NCBI Taxonomy" id="184061"/>
    <lineage>
        <taxon>Eukaryota</taxon>
        <taxon>Fungi</taxon>
        <taxon>Dikarya</taxon>
        <taxon>Ascomycota</taxon>
        <taxon>Pezizomycotina</taxon>
        <taxon>Lecanoromycetes</taxon>
        <taxon>OSLEUM clade</taxon>
        <taxon>Lecanoromycetidae</taxon>
        <taxon>Lecanorales</taxon>
        <taxon>Lecanorineae</taxon>
        <taxon>Cladoniaceae</taxon>
        <taxon>Cladonia</taxon>
    </lineage>
</organism>
<feature type="compositionally biased region" description="Acidic residues" evidence="5">
    <location>
        <begin position="2183"/>
        <end position="2194"/>
    </location>
</feature>
<proteinExistence type="predicted"/>
<evidence type="ECO:0008006" key="10">
    <source>
        <dbReference type="Google" id="ProtNLM"/>
    </source>
</evidence>
<dbReference type="SUPFAM" id="SSF52540">
    <property type="entry name" value="P-loop containing nucleoside triphosphate hydrolases"/>
    <property type="match status" value="1"/>
</dbReference>
<feature type="compositionally biased region" description="Polar residues" evidence="5">
    <location>
        <begin position="1973"/>
        <end position="1983"/>
    </location>
</feature>
<keyword evidence="9" id="KW-1185">Reference proteome</keyword>
<dbReference type="SMART" id="SM00248">
    <property type="entry name" value="ANK"/>
    <property type="match status" value="22"/>
</dbReference>
<evidence type="ECO:0000313" key="9">
    <source>
        <dbReference type="Proteomes" id="UP001166286"/>
    </source>
</evidence>
<dbReference type="SUPFAM" id="SSF57850">
    <property type="entry name" value="RING/U-box"/>
    <property type="match status" value="1"/>
</dbReference>
<dbReference type="Pfam" id="PF22939">
    <property type="entry name" value="WHD_GPIID"/>
    <property type="match status" value="1"/>
</dbReference>
<dbReference type="Pfam" id="PF00023">
    <property type="entry name" value="Ank"/>
    <property type="match status" value="1"/>
</dbReference>
<dbReference type="InterPro" id="IPR002110">
    <property type="entry name" value="Ankyrin_rpt"/>
</dbReference>
<feature type="repeat" description="ANK" evidence="3">
    <location>
        <begin position="1278"/>
        <end position="1310"/>
    </location>
</feature>
<feature type="repeat" description="ANK" evidence="3">
    <location>
        <begin position="1343"/>
        <end position="1375"/>
    </location>
</feature>
<protein>
    <recommendedName>
        <fullName evidence="10">Ankyrin</fullName>
    </recommendedName>
</protein>
<dbReference type="Gene3D" id="3.40.50.300">
    <property type="entry name" value="P-loop containing nucleotide triphosphate hydrolases"/>
    <property type="match status" value="1"/>
</dbReference>
<dbReference type="PANTHER" id="PTHR24198:SF165">
    <property type="entry name" value="ANKYRIN REPEAT-CONTAINING PROTEIN-RELATED"/>
    <property type="match status" value="1"/>
</dbReference>
<dbReference type="Pfam" id="PF24883">
    <property type="entry name" value="NPHP3_N"/>
    <property type="match status" value="1"/>
</dbReference>
<dbReference type="EMBL" id="JAFEKC020000003">
    <property type="protein sequence ID" value="KAK0516024.1"/>
    <property type="molecule type" value="Genomic_DNA"/>
</dbReference>
<dbReference type="InterPro" id="IPR056884">
    <property type="entry name" value="NPHP3-like_N"/>
</dbReference>
<comment type="caution">
    <text evidence="8">The sequence shown here is derived from an EMBL/GenBank/DDBJ whole genome shotgun (WGS) entry which is preliminary data.</text>
</comment>
<feature type="compositionally biased region" description="Polar residues" evidence="5">
    <location>
        <begin position="2036"/>
        <end position="2049"/>
    </location>
</feature>
<feature type="repeat" description="ANK" evidence="3">
    <location>
        <begin position="1376"/>
        <end position="1408"/>
    </location>
</feature>
<dbReference type="Proteomes" id="UP001166286">
    <property type="component" value="Unassembled WGS sequence"/>
</dbReference>
<dbReference type="PROSITE" id="PS50088">
    <property type="entry name" value="ANK_REPEAT"/>
    <property type="match status" value="13"/>
</dbReference>
<feature type="compositionally biased region" description="Basic and acidic residues" evidence="5">
    <location>
        <begin position="1938"/>
        <end position="1947"/>
    </location>
</feature>
<accession>A0AA39R9D6</accession>
<dbReference type="PANTHER" id="PTHR24198">
    <property type="entry name" value="ANKYRIN REPEAT AND PROTEIN KINASE DOMAIN-CONTAINING PROTEIN"/>
    <property type="match status" value="1"/>
</dbReference>
<feature type="compositionally biased region" description="Polar residues" evidence="5">
    <location>
        <begin position="2015"/>
        <end position="2027"/>
    </location>
</feature>
<feature type="repeat" description="ANK" evidence="3">
    <location>
        <begin position="1476"/>
        <end position="1508"/>
    </location>
</feature>
<feature type="repeat" description="ANK" evidence="3">
    <location>
        <begin position="943"/>
        <end position="975"/>
    </location>
</feature>
<evidence type="ECO:0000259" key="6">
    <source>
        <dbReference type="Pfam" id="PF22939"/>
    </source>
</evidence>
<dbReference type="Gene3D" id="1.25.40.20">
    <property type="entry name" value="Ankyrin repeat-containing domain"/>
    <property type="match status" value="3"/>
</dbReference>
<keyword evidence="2 3" id="KW-0040">ANK repeat</keyword>
<feature type="compositionally biased region" description="Basic and acidic residues" evidence="5">
    <location>
        <begin position="2051"/>
        <end position="2070"/>
    </location>
</feature>
<feature type="repeat" description="ANK" evidence="3">
    <location>
        <begin position="1144"/>
        <end position="1176"/>
    </location>
</feature>
<feature type="repeat" description="ANK" evidence="3">
    <location>
        <begin position="1009"/>
        <end position="1032"/>
    </location>
</feature>
<name>A0AA39R9D6_9LECA</name>
<dbReference type="InterPro" id="IPR054471">
    <property type="entry name" value="GPIID_WHD"/>
</dbReference>
<dbReference type="Pfam" id="PF12796">
    <property type="entry name" value="Ank_2"/>
    <property type="match status" value="5"/>
</dbReference>
<feature type="repeat" description="ANK" evidence="3">
    <location>
        <begin position="1409"/>
        <end position="1441"/>
    </location>
</feature>
<dbReference type="InterPro" id="IPR036770">
    <property type="entry name" value="Ankyrin_rpt-contain_sf"/>
</dbReference>
<feature type="repeat" description="ANK" evidence="3">
    <location>
        <begin position="1576"/>
        <end position="1608"/>
    </location>
</feature>
<evidence type="ECO:0000256" key="3">
    <source>
        <dbReference type="PROSITE-ProRule" id="PRU00023"/>
    </source>
</evidence>
<evidence type="ECO:0000313" key="8">
    <source>
        <dbReference type="EMBL" id="KAK0516024.1"/>
    </source>
</evidence>
<feature type="repeat" description="ANK" evidence="3">
    <location>
        <begin position="976"/>
        <end position="1008"/>
    </location>
</feature>
<feature type="compositionally biased region" description="Basic and acidic residues" evidence="5">
    <location>
        <begin position="1999"/>
        <end position="2012"/>
    </location>
</feature>
<feature type="domain" description="GPI inositol-deacylase winged helix" evidence="6">
    <location>
        <begin position="656"/>
        <end position="731"/>
    </location>
</feature>
<keyword evidence="1" id="KW-0677">Repeat</keyword>
<dbReference type="InterPro" id="IPR027417">
    <property type="entry name" value="P-loop_NTPase"/>
</dbReference>
<feature type="domain" description="Nephrocystin 3-like N-terminal" evidence="7">
    <location>
        <begin position="382"/>
        <end position="545"/>
    </location>
</feature>